<accession>A0A1I0LGI5</accession>
<dbReference type="EMBL" id="FOIJ01000036">
    <property type="protein sequence ID" value="SEU39237.1"/>
    <property type="molecule type" value="Genomic_DNA"/>
</dbReference>
<dbReference type="Proteomes" id="UP000199181">
    <property type="component" value="Unassembled WGS sequence"/>
</dbReference>
<protein>
    <recommendedName>
        <fullName evidence="3">Lipoprotein</fullName>
    </recommendedName>
</protein>
<dbReference type="RefSeq" id="WP_143076274.1">
    <property type="nucleotide sequence ID" value="NZ_FOIJ01000036.1"/>
</dbReference>
<evidence type="ECO:0008006" key="3">
    <source>
        <dbReference type="Google" id="ProtNLM"/>
    </source>
</evidence>
<name>A0A1I0LGI5_9BACT</name>
<sequence length="126" mass="13464">MRQTTVRGFGAVVMFALGTLMGCGDMTDPAPADEGLESQKQALYPCTPDYQCPTGNTCVRGTCRPLCGEPPIEVESLGTKDTATPEPLALGSCNSGYRCCPGYYYSPERITQPYCMPNASNCATFP</sequence>
<organism evidence="1 2">
    <name type="scientific">Stigmatella erecta</name>
    <dbReference type="NCBI Taxonomy" id="83460"/>
    <lineage>
        <taxon>Bacteria</taxon>
        <taxon>Pseudomonadati</taxon>
        <taxon>Myxococcota</taxon>
        <taxon>Myxococcia</taxon>
        <taxon>Myxococcales</taxon>
        <taxon>Cystobacterineae</taxon>
        <taxon>Archangiaceae</taxon>
        <taxon>Stigmatella</taxon>
    </lineage>
</organism>
<reference evidence="2" key="1">
    <citation type="submission" date="2016-10" db="EMBL/GenBank/DDBJ databases">
        <authorList>
            <person name="Varghese N."/>
            <person name="Submissions S."/>
        </authorList>
    </citation>
    <scope>NUCLEOTIDE SEQUENCE [LARGE SCALE GENOMIC DNA]</scope>
    <source>
        <strain evidence="2">DSM 16858</strain>
    </source>
</reference>
<dbReference type="PROSITE" id="PS51257">
    <property type="entry name" value="PROKAR_LIPOPROTEIN"/>
    <property type="match status" value="1"/>
</dbReference>
<dbReference type="AlphaFoldDB" id="A0A1I0LGI5"/>
<keyword evidence="2" id="KW-1185">Reference proteome</keyword>
<evidence type="ECO:0000313" key="2">
    <source>
        <dbReference type="Proteomes" id="UP000199181"/>
    </source>
</evidence>
<evidence type="ECO:0000313" key="1">
    <source>
        <dbReference type="EMBL" id="SEU39237.1"/>
    </source>
</evidence>
<gene>
    <name evidence="1" type="ORF">SAMN05443639_1362</name>
</gene>
<proteinExistence type="predicted"/>